<dbReference type="Gene3D" id="1.10.418.10">
    <property type="entry name" value="Calponin-like domain"/>
    <property type="match status" value="1"/>
</dbReference>
<dbReference type="Pfam" id="PF10358">
    <property type="entry name" value="NT-C2"/>
    <property type="match status" value="1"/>
</dbReference>
<evidence type="ECO:0000256" key="3">
    <source>
        <dbReference type="ARBA" id="ARBA00022753"/>
    </source>
</evidence>
<dbReference type="PANTHER" id="PTHR23167">
    <property type="entry name" value="CALPONIN HOMOLOGY DOMAIN-CONTAINING PROTEIN DDB_G0272472-RELATED"/>
    <property type="match status" value="1"/>
</dbReference>
<evidence type="ECO:0000259" key="7">
    <source>
        <dbReference type="PROSITE" id="PS50021"/>
    </source>
</evidence>
<feature type="compositionally biased region" description="Basic and acidic residues" evidence="6">
    <location>
        <begin position="766"/>
        <end position="777"/>
    </location>
</feature>
<dbReference type="InterPro" id="IPR001715">
    <property type="entry name" value="CH_dom"/>
</dbReference>
<dbReference type="Pfam" id="PF00307">
    <property type="entry name" value="CH"/>
    <property type="match status" value="1"/>
</dbReference>
<dbReference type="PROSITE" id="PS50021">
    <property type="entry name" value="CH"/>
    <property type="match status" value="1"/>
</dbReference>
<dbReference type="CTD" id="557083"/>
<organism evidence="10 11">
    <name type="scientific">Clupea harengus</name>
    <name type="common">Atlantic herring</name>
    <dbReference type="NCBI Taxonomy" id="7950"/>
    <lineage>
        <taxon>Eukaryota</taxon>
        <taxon>Metazoa</taxon>
        <taxon>Chordata</taxon>
        <taxon>Craniata</taxon>
        <taxon>Vertebrata</taxon>
        <taxon>Euteleostomi</taxon>
        <taxon>Actinopterygii</taxon>
        <taxon>Neopterygii</taxon>
        <taxon>Teleostei</taxon>
        <taxon>Clupei</taxon>
        <taxon>Clupeiformes</taxon>
        <taxon>Clupeoidei</taxon>
        <taxon>Clupeidae</taxon>
        <taxon>Clupea</taxon>
    </lineage>
</organism>
<dbReference type="PANTHER" id="PTHR23167:SF91">
    <property type="entry name" value="EH DOMAIN-BINDING PROTEIN 1-LIKE PROTEIN 1"/>
    <property type="match status" value="1"/>
</dbReference>
<feature type="compositionally biased region" description="Polar residues" evidence="6">
    <location>
        <begin position="3968"/>
        <end position="3982"/>
    </location>
</feature>
<keyword evidence="4 5" id="KW-0175">Coiled coil</keyword>
<feature type="compositionally biased region" description="Polar residues" evidence="6">
    <location>
        <begin position="1626"/>
        <end position="1640"/>
    </location>
</feature>
<feature type="compositionally biased region" description="Low complexity" evidence="6">
    <location>
        <begin position="694"/>
        <end position="709"/>
    </location>
</feature>
<feature type="compositionally biased region" description="Low complexity" evidence="6">
    <location>
        <begin position="244"/>
        <end position="257"/>
    </location>
</feature>
<feature type="coiled-coil region" evidence="5">
    <location>
        <begin position="4413"/>
        <end position="4453"/>
    </location>
</feature>
<feature type="region of interest" description="Disordered" evidence="6">
    <location>
        <begin position="305"/>
        <end position="421"/>
    </location>
</feature>
<comment type="subcellular location">
    <subcellularLocation>
        <location evidence="1">Endosome</location>
    </subcellularLocation>
</comment>
<dbReference type="PROSITE" id="PS51848">
    <property type="entry name" value="BMERB"/>
    <property type="match status" value="1"/>
</dbReference>
<evidence type="ECO:0000256" key="5">
    <source>
        <dbReference type="SAM" id="Coils"/>
    </source>
</evidence>
<proteinExistence type="predicted"/>
<evidence type="ECO:0000256" key="6">
    <source>
        <dbReference type="SAM" id="MobiDB-lite"/>
    </source>
</evidence>
<name>A0A6P3W383_CLUHA</name>
<feature type="region of interest" description="Disordered" evidence="6">
    <location>
        <begin position="3098"/>
        <end position="3163"/>
    </location>
</feature>
<feature type="region of interest" description="Disordered" evidence="6">
    <location>
        <begin position="1607"/>
        <end position="1640"/>
    </location>
</feature>
<dbReference type="RefSeq" id="XP_012688261.2">
    <property type="nucleotide sequence ID" value="XM_012832807.3"/>
</dbReference>
<evidence type="ECO:0000259" key="8">
    <source>
        <dbReference type="PROSITE" id="PS51840"/>
    </source>
</evidence>
<feature type="compositionally biased region" description="Basic and acidic residues" evidence="6">
    <location>
        <begin position="3309"/>
        <end position="3318"/>
    </location>
</feature>
<feature type="region of interest" description="Disordered" evidence="6">
    <location>
        <begin position="670"/>
        <end position="735"/>
    </location>
</feature>
<feature type="region of interest" description="Disordered" evidence="6">
    <location>
        <begin position="3769"/>
        <end position="3803"/>
    </location>
</feature>
<feature type="compositionally biased region" description="Basic and acidic residues" evidence="6">
    <location>
        <begin position="601"/>
        <end position="632"/>
    </location>
</feature>
<feature type="region of interest" description="Disordered" evidence="6">
    <location>
        <begin position="1793"/>
        <end position="1823"/>
    </location>
</feature>
<dbReference type="GeneID" id="105904864"/>
<evidence type="ECO:0000259" key="9">
    <source>
        <dbReference type="PROSITE" id="PS51848"/>
    </source>
</evidence>
<evidence type="ECO:0000256" key="4">
    <source>
        <dbReference type="ARBA" id="ARBA00023054"/>
    </source>
</evidence>
<feature type="domain" description="BMERB" evidence="9">
    <location>
        <begin position="4352"/>
        <end position="4503"/>
    </location>
</feature>
<feature type="compositionally biased region" description="Pro residues" evidence="6">
    <location>
        <begin position="344"/>
        <end position="354"/>
    </location>
</feature>
<keyword evidence="10" id="KW-1185">Reference proteome</keyword>
<feature type="region of interest" description="Disordered" evidence="6">
    <location>
        <begin position="3941"/>
        <end position="4062"/>
    </location>
</feature>
<feature type="region of interest" description="Disordered" evidence="6">
    <location>
        <begin position="4221"/>
        <end position="4258"/>
    </location>
</feature>
<dbReference type="SMART" id="SM01203">
    <property type="entry name" value="DUF3585"/>
    <property type="match status" value="1"/>
</dbReference>
<feature type="region of interest" description="Disordered" evidence="6">
    <location>
        <begin position="4309"/>
        <end position="4339"/>
    </location>
</feature>
<feature type="compositionally biased region" description="Basic and acidic residues" evidence="6">
    <location>
        <begin position="3391"/>
        <end position="3411"/>
    </location>
</feature>
<feature type="region of interest" description="Disordered" evidence="6">
    <location>
        <begin position="997"/>
        <end position="1016"/>
    </location>
</feature>
<keyword evidence="3" id="KW-0967">Endosome</keyword>
<feature type="compositionally biased region" description="Polar residues" evidence="6">
    <location>
        <begin position="3348"/>
        <end position="3359"/>
    </location>
</feature>
<feature type="compositionally biased region" description="Polar residues" evidence="6">
    <location>
        <begin position="1525"/>
        <end position="1539"/>
    </location>
</feature>
<dbReference type="SUPFAM" id="SSF47576">
    <property type="entry name" value="Calponin-homology domain, CH-domain"/>
    <property type="match status" value="1"/>
</dbReference>
<dbReference type="FunFam" id="1.10.418.10:FF:000023">
    <property type="entry name" value="EH domain-binding protein 1 isoform X1"/>
    <property type="match status" value="1"/>
</dbReference>
<accession>A0A6P3W383</accession>
<dbReference type="InterPro" id="IPR019448">
    <property type="entry name" value="NT-C2"/>
</dbReference>
<feature type="region of interest" description="Disordered" evidence="6">
    <location>
        <begin position="183"/>
        <end position="285"/>
    </location>
</feature>
<dbReference type="PROSITE" id="PS51840">
    <property type="entry name" value="C2_NT"/>
    <property type="match status" value="1"/>
</dbReference>
<dbReference type="Proteomes" id="UP000515152">
    <property type="component" value="Chromosome 18"/>
</dbReference>
<dbReference type="InterPro" id="IPR022735">
    <property type="entry name" value="bMERB_dom"/>
</dbReference>
<evidence type="ECO:0000256" key="2">
    <source>
        <dbReference type="ARBA" id="ARBA00022553"/>
    </source>
</evidence>
<feature type="compositionally biased region" description="Polar residues" evidence="6">
    <location>
        <begin position="4329"/>
        <end position="4339"/>
    </location>
</feature>
<gene>
    <name evidence="11" type="primary">ehbp1l1a</name>
</gene>
<feature type="region of interest" description="Disordered" evidence="6">
    <location>
        <begin position="3243"/>
        <end position="3411"/>
    </location>
</feature>
<reference evidence="11" key="1">
    <citation type="submission" date="2025-08" db="UniProtKB">
        <authorList>
            <consortium name="RefSeq"/>
        </authorList>
    </citation>
    <scope>IDENTIFICATION</scope>
</reference>
<feature type="domain" description="Calponin-homology (CH)" evidence="7">
    <location>
        <begin position="4073"/>
        <end position="4178"/>
    </location>
</feature>
<feature type="compositionally biased region" description="Polar residues" evidence="6">
    <location>
        <begin position="383"/>
        <end position="393"/>
    </location>
</feature>
<protein>
    <submittedName>
        <fullName evidence="11">Uncharacterized protein ehbp1l1a isoform X4</fullName>
    </submittedName>
</protein>
<feature type="compositionally biased region" description="Basic and acidic residues" evidence="6">
    <location>
        <begin position="3098"/>
        <end position="3111"/>
    </location>
</feature>
<feature type="region of interest" description="Disordered" evidence="6">
    <location>
        <begin position="434"/>
        <end position="478"/>
    </location>
</feature>
<feature type="compositionally biased region" description="Pro residues" evidence="6">
    <location>
        <begin position="258"/>
        <end position="272"/>
    </location>
</feature>
<evidence type="ECO:0000313" key="11">
    <source>
        <dbReference type="RefSeq" id="XP_012688261.2"/>
    </source>
</evidence>
<dbReference type="InterPro" id="IPR036872">
    <property type="entry name" value="CH_dom_sf"/>
</dbReference>
<feature type="compositionally biased region" description="Polar residues" evidence="6">
    <location>
        <begin position="3378"/>
        <end position="3390"/>
    </location>
</feature>
<feature type="domain" description="C2 NT-type" evidence="8">
    <location>
        <begin position="8"/>
        <end position="157"/>
    </location>
</feature>
<evidence type="ECO:0000256" key="1">
    <source>
        <dbReference type="ARBA" id="ARBA00004177"/>
    </source>
</evidence>
<dbReference type="SMART" id="SM00033">
    <property type="entry name" value="CH"/>
    <property type="match status" value="1"/>
</dbReference>
<dbReference type="GO" id="GO:0005768">
    <property type="term" value="C:endosome"/>
    <property type="evidence" value="ECO:0007669"/>
    <property type="project" value="UniProtKB-SubCell"/>
</dbReference>
<feature type="region of interest" description="Disordered" evidence="6">
    <location>
        <begin position="595"/>
        <end position="632"/>
    </location>
</feature>
<keyword evidence="2" id="KW-0597">Phosphoprotein</keyword>
<sequence length="4522" mass="494009">MTSVWKRLQRVGKRASKFQFAATFQDLTVECTNKWQPDKLRVVWTRRNRRICTKLHGWQPGIKNPYRGMVVWQAPESVDITVTLFKDPNADEFEDKDWTFIIENETKGHRKVLASVDVNMRRYASATPAQYELSLKMKPLSVKVVEATLKLTLSCVFLKEGKATDEDMQSLASLMSLKQSDIGNLDDFSDEEEDRRASTGSATVSPTAAPHTPSRRVRDAGTTHTAPTEMERKSTFTVTPPNPSLQSLPPLPLSITPSAPPLFPPPPHPAAPRPAGSDPQQARPSHYSFTLPAFIKAHPPVLPKIFQPPAGSAPVYVTRRPQRSSGDPSLMEHRPHAEAAMAAPIPPPPPPRPRPLSFTGPSTPPHPSPLSSSPPQVALPLDGTQTVTYSAARSSAWRPHSFPSLRSSVHSPPPHLETSPPVVASIPALRHSKSYRDSLAEPGSALTRPTSLPSEPEPASWQNEWRSPKHTTPLAPPPVLCPTTTTTDTSEVVPLQSVQGLETLYSSPAVPVCKWRHQVVPTVVRPNVRRPQVTPAVETLVPMPVPSPLSPTPAVLSPLPPAISSPPLQAQAPISLQPGPVSASLFDTQTEFQRQLSTLTEEEHSSSLSPTEEKQTNLGRPESKAYERKREGDSVFGLEVVKAAKGLDSMIPLLPSSPKKSSLSEFPYFELPKTRSDGPDTTPVGVSPDPTSHPASPLSLSPVAVSASSQESKEAPKPLIWKPVHPSPPRSMSGQGAMVAMESEKAVQASPTQLPLSGLLEGKGMRDWTEERETGKKCKERRKKKKQKVTLSAERDVSQCVGAPERAPSEWGPNTMVTLLPSCPRVSRSPGLPSAMMHSRDEAQDGERTFDRKVLLEKPSKKVSKVTVSQGPVPETLTKDEEDARGMAYLSPCCPREARPPGLPSTHLPMADGPRIVMEPNMVDLLPTCVRVSSVPGIPSWQQMNLIQSRDNLWCLSKKPLCQTSLREKSLVFATPGRVYDDKESRRHMMALVPSCPSKSQIPGFPSAPRPKVDPRHQMPSMTDILPSCPKSSQIPGLPTIMASNETLALKWPSEDIVFFKPFKEKPKILHFHDLGKFYHDMEMLKTMLVLVPTCPRKARIPGFPSVPRDPKKLHADKAPSMVNILPTCPKSSGVAGLPSRSLAESTGWFMDNSSLFEKPFKSPASKIHHFPAAPGLLDTSVNMSNMRPSCPRATRIPGCPSAPQPEIVRPPSIVNLVPSCPKVSKVMGLPSIMAVNAEQEIPHWYKIAKKPLWVKQRKDPSGLVKPLSLRIKLLKECGDIRRPMVNLAPTCPWQARVPGFPSAPRPEPERARSMINLLPSCPKMSMVPGMSSAKLVEEFDLVKAWPTREMSLWIKPFKSKHCQAICLEPAQYRPADDSGRDIVKNMWLLVPCCPGKATVPGFPSSPKPKLDNTPNMVNLLPCCPKVARIPGVPSTRMSKTELHSAINWPLGIEPFWVKPLRKKSYESVLVLPVQYITILDKIIIKGMSYLAPSCPGRARMPGFPSAPRPQAVRAPGMVSMRPSCPQSSRVPGLPSTRQSHTGFDAEVNWHAGTKTLWAKTMKVNSCPHVLDCPSQYCSTKDRCVIRSMVSLVPSCPGKARMPGFPSAPRPQAVKAPGMVSMRPSCPQSSRVPGLPSTRQSHTGFDAKVNWHAGTKTLLAKPMKVNSCPHVLDCPSQYSSTKDKCVIRSMVSLVPSCPANARSPGFPSLPRLESSLLPSMANILPFYLSGSSAEDKDKALLGERNPCQPVSMLALTSFGPSEVSGYLSTPSQSHTELPCEKLKFLPRLEDISSRKHTCPSEPNQQPPSAHMTNDDDDAKPDLSSVPTLIMENKGFEARDKRNEGTLNRGHLQCRMWHSIPDTPLILSVRERSGNMTALVPACPRTSSIPGFPSTQMTSADTGLENFSVDKSTLWEKPLKESHVLPVDIAKEQRDTMTGMVNLGPSCPKRARMLGFPSVDSPESEVHPVEMTLNMINLTPSCPSVTRVVGMPSIVTDNTPNIKWTAGSVDRWSIWERPLKRKSSATILSTLFPKTSKEIMKNMFAMVPSCPPASSIPGFPSAKRTKEAQMPSMRSLFQSCPNISNITGIPSKLTQPADQPNIEWLNVRGTLWVKQPLKRLELPRQTFVEDTEICSTMWALVPSCPVAASVPGFPSAPQRIADKRQIQKEPVMVNIVHACPKLSIIPGIPSQDATNVQQIPDKTVLWDKPPQIKSFAIAMLQSGDKTIDKDMVALVPSCPEVARIPGFPSAPRCKVNLEPNMANILPCCPKIARVPGCPSRESAVTSEGLSDKSSIWRKPLRDKTVRIAFITHGSSPQYKNMYALVPACPTKARIPGFPSAPHGKVNLEPNMAKMRPCCPKIARVPGIPSQDVTNLEQIPEKTVLWDKPPQMKMFAIEMLQSGDKIIDKDMVALVPSCPEVARIPGFPSAPRRKVNLEPNMANILPCCPKIARAPGCPSRENAVTSEWLSDKSSIWHKPLRDKTVRIEAIMHGSSPQYKNMHALVPACPTKAIIPGFPSAPQPKCWEVSNMINMRSSCPKVSCAPGVPCTERLHTGRWLFSKIPEWEKPFKSPKLLMQTSSVLESLPNDSHIMQRMMSLASTCPKVARAQGFPSAPLPGAKKRPHMFSLLQSIPRVSNIPGMSSSAMLIFDISHSKSWPVQTCPVIKKPLKERSAMMITSYQYDRWTMGNMFLLRPACPIRATNPGFPSVYRPPSVEEHTASALYPSCPKESCIPGIPSLMINPAQSLEAVLYKQILLKRPLRVTQSGTVLPYPTTENEEVFKSMVALLPSCPREARTPGFPSAPPPALDSESLVCPETASTDQTANIAGVITEQNLVEAIDISEMDTHGDIENTGICIEVKPTSAITLTTGEPGSPTKEECKEDVLFIKDEPSPCFAHDTADFSESGLVLDWEVLEAEDSSVEKEEGSSGLVKTIVGVFHKGYETVAAILHPSSPTDVDDLENLFSSVDPSDADGRIQSQDEASGALSFLGAEQDEELPGSAEPYMYHLSEGRSESPSEDECWLVEGGGFSMMKKWPPEDDLYEITKAEDFRGTEEVVEKALGVDSLSQTKVKTSRQEEDSGSREVLEQCIPALTVDTQRDQTERKFPELGPKHPSAKGVSDPSLQLTAEENPFVSRGSPSTDESKPAVVDLVPPRRTKRKDSLNREALKAVELESANTEGVALSSVDKLTPPLRNKKMKAEGSHNVEIANVESAPLTESVGGEGQQKVASSLLETRDVVSSELTLEVKSPQTMEDKTDSPLTSEMPQEPTDGSVPSEEVIEEPKNSDVLLPSFSDDTPPLQIGTLENKGPSKDIDSHSAAHNQTVPAAEFVPPPRSRKEKRPSPLLTKDTTTSSVQSRGCSPAPKEPVVPKRKKKGRSQSCEISVVSSTESWKEMKAKTPESDKPPAKVLDLKKPNTDISELIAGVKMRKKRAQLPVPMPRQKNRLSGSFVDDMPAVDKEAWGKAVTEGLTNVHVHMPWMKKQLSGSCLDDASSPTEPQSCAAETAVEVEARVREGLSNLPIPMLRAKKRLSGSILDDPLSAAESGVCGIEPAAKALGKGMTERLSNLPVPMPRIKKRLSGSFLDVMTSPADLHLGAVGTAVDIEASKKGMAEDLANLPVPMARMRKRPSGSFLDDISSPTESQLFAIKPAEDIAAKVMEVRKGLSTLPIPMPRMKKRLSGAFLDDSSPPIELLASSAASAVHVDASRKAVLEGLSSVPVLMPRSKKRLSESLTDVSSPADSPLSSPIGSYETKDSFFSKLFQPSNEGICKDSSPPVSVEAFGSSDGREEKSEPYVTTTASEGQTEAAVLLARDMTHMDKETSSETAVLLAGDVTHMDKETSSETAVLLAEDVTHMDKETSSETAVLLAGDVTHMDKETSSETAVLLAGDVTHMDKETSSGASTEPLPGDAAVLTLTEANAPERPEQTVDIFDQAKQTVLSGESDVGKPADGTEGPEADFGQAGQHMPESTESVEVTATGGSVSDDESHQGAAEDSSLPVARPRMKKRLSGSVPEDSSPTGQEELSDVPAVVPRRSKKKLIADPVDLQGRGSAGDTAGGDADTARFQEAPSLVNSSQSLLQWCQEVTQGHKGVKITNFSTSWRNGLAFCAILHHFHPDKINFEMLDPYDIKHNNKKAFDGFAELGITRLMEPSDMVLLAVPDRLIVMTYLNQIRTNLTGQELSVRQIGRDSSESSYAVGTTEAPDTEATARYCDEQLQRSGITLEAHGSRPAESGGSQERERDATSATNGDVVPPPRAKRTQAVAAVAGASGVGMGTAGFVPPPRSHSTLSKSGFGHVKDADLVRKRRSQIRGDSMDESELSEAPSKSEIASSQMSVLRPDSQNIELEEESRMAGEECQDTSQYVLSEMQALEMEQRQIDRRAGYVEKKLRTLMESGTDRIEEEKLIQEWFMLVNKKNALIRRQDQLQLLQEEQDLERRLELLKRELQDLMAVEDWQKTQAHKHREQLLLKELVSLVDKRDELVHDMDARERGALEEDERLERGLEQRRRKYGSRKEKCSIQ</sequence>
<dbReference type="InterPro" id="IPR050540">
    <property type="entry name" value="F-actin_Monoox_Mical"/>
</dbReference>
<feature type="region of interest" description="Disordered" evidence="6">
    <location>
        <begin position="766"/>
        <end position="790"/>
    </location>
</feature>
<feature type="region of interest" description="Disordered" evidence="6">
    <location>
        <begin position="4188"/>
        <end position="4208"/>
    </location>
</feature>
<feature type="compositionally biased region" description="Polar residues" evidence="6">
    <location>
        <begin position="1800"/>
        <end position="1811"/>
    </location>
</feature>
<feature type="compositionally biased region" description="Basic residues" evidence="6">
    <location>
        <begin position="778"/>
        <end position="788"/>
    </location>
</feature>
<dbReference type="Pfam" id="PF12130">
    <property type="entry name" value="bMERB_dom"/>
    <property type="match status" value="1"/>
</dbReference>
<evidence type="ECO:0000313" key="10">
    <source>
        <dbReference type="Proteomes" id="UP000515152"/>
    </source>
</evidence>
<feature type="region of interest" description="Disordered" evidence="6">
    <location>
        <begin position="1519"/>
        <end position="1539"/>
    </location>
</feature>